<protein>
    <submittedName>
        <fullName evidence="3">RelA/SpoT domain-containing protein</fullName>
    </submittedName>
</protein>
<dbReference type="InterPro" id="IPR043519">
    <property type="entry name" value="NT_sf"/>
</dbReference>
<dbReference type="Pfam" id="PF04607">
    <property type="entry name" value="RelA_SpoT"/>
    <property type="match status" value="1"/>
</dbReference>
<dbReference type="SUPFAM" id="SSF81301">
    <property type="entry name" value="Nucleotidyltransferase"/>
    <property type="match status" value="1"/>
</dbReference>
<sequence length="430" mass="49229">MDLISQFIENYKKKISFFETAGHIAEDMLRDALHSSGIRAIVTSRAKSPARLKNKVTQRNEKREQPYRSMNEIYADIADLSGVRVSLYFPGDRAKADQVINNLFTVSETKKFPGQSRQPSYNKRFSGYWATHYRASMKKELLEKKQLKYASVRLEIQVASVLMHAWSEVEHDLVYKPMQGTLSDEELAILDELNGLVLAGEIALERLQAAGNARLQSKNAAFGSQYDLAAYLYDYLSTRYKRFDIEPKMGNVEQLLRLMNRLKLDSAKELDPILKSTRLVDDSRTISQQLIDQIICGSEKRYELYRELRAASERSDTSLQKTDSQRREAAEYFLRPWISLETVLMKLTRQNNPKARGTFNLNSIKRMKLLKKDSLEKLQNLRNFRNGLVHGIDNPSPASLIRMGDDVREILSGLTASQADSAKELADSRD</sequence>
<dbReference type="InterPro" id="IPR007685">
    <property type="entry name" value="RelA_SpoT"/>
</dbReference>
<dbReference type="GO" id="GO:0015969">
    <property type="term" value="P:guanosine tetraphosphate metabolic process"/>
    <property type="evidence" value="ECO:0007669"/>
    <property type="project" value="InterPro"/>
</dbReference>
<comment type="pathway">
    <text evidence="1">Purine metabolism; ppGpp biosynthesis; ppGpp from GTP: step 1/2.</text>
</comment>
<dbReference type="PANTHER" id="PTHR41773:SF1">
    <property type="entry name" value="RELA_SPOT DOMAIN-CONTAINING PROTEIN"/>
    <property type="match status" value="1"/>
</dbReference>
<organism evidence="3 4">
    <name type="scientific">Candidatus Eisenbergiella intestinigallinarum</name>
    <dbReference type="NCBI Taxonomy" id="2838549"/>
    <lineage>
        <taxon>Bacteria</taxon>
        <taxon>Bacillati</taxon>
        <taxon>Bacillota</taxon>
        <taxon>Clostridia</taxon>
        <taxon>Lachnospirales</taxon>
        <taxon>Lachnospiraceae</taxon>
        <taxon>Eisenbergiella</taxon>
    </lineage>
</organism>
<dbReference type="SMART" id="SM00954">
    <property type="entry name" value="RelA_SpoT"/>
    <property type="match status" value="1"/>
</dbReference>
<evidence type="ECO:0000256" key="1">
    <source>
        <dbReference type="ARBA" id="ARBA00004976"/>
    </source>
</evidence>
<dbReference type="PANTHER" id="PTHR41773">
    <property type="entry name" value="GTP PYROPHOSPHATASE-RELATED"/>
    <property type="match status" value="1"/>
</dbReference>
<evidence type="ECO:0000313" key="3">
    <source>
        <dbReference type="EMBL" id="HJC89103.1"/>
    </source>
</evidence>
<dbReference type="Proteomes" id="UP000823922">
    <property type="component" value="Unassembled WGS sequence"/>
</dbReference>
<feature type="domain" description="RelA/SpoT" evidence="2">
    <location>
        <begin position="44"/>
        <end position="181"/>
    </location>
</feature>
<proteinExistence type="predicted"/>
<dbReference type="Gene3D" id="3.30.460.10">
    <property type="entry name" value="Beta Polymerase, domain 2"/>
    <property type="match status" value="1"/>
</dbReference>
<reference evidence="3" key="2">
    <citation type="submission" date="2021-04" db="EMBL/GenBank/DDBJ databases">
        <authorList>
            <person name="Gilroy R."/>
        </authorList>
    </citation>
    <scope>NUCLEOTIDE SEQUENCE</scope>
    <source>
        <strain evidence="3">ChiBcec1-1630</strain>
    </source>
</reference>
<comment type="caution">
    <text evidence="3">The sequence shown here is derived from an EMBL/GenBank/DDBJ whole genome shotgun (WGS) entry which is preliminary data.</text>
</comment>
<dbReference type="AlphaFoldDB" id="A0A9D2QL21"/>
<gene>
    <name evidence="3" type="ORF">H9926_13955</name>
</gene>
<evidence type="ECO:0000313" key="4">
    <source>
        <dbReference type="Proteomes" id="UP000823922"/>
    </source>
</evidence>
<dbReference type="CDD" id="cd05399">
    <property type="entry name" value="NT_Rel-Spo_like"/>
    <property type="match status" value="1"/>
</dbReference>
<reference evidence="3" key="1">
    <citation type="journal article" date="2021" name="PeerJ">
        <title>Extensive microbial diversity within the chicken gut microbiome revealed by metagenomics and culture.</title>
        <authorList>
            <person name="Gilroy R."/>
            <person name="Ravi A."/>
            <person name="Getino M."/>
            <person name="Pursley I."/>
            <person name="Horton D.L."/>
            <person name="Alikhan N.F."/>
            <person name="Baker D."/>
            <person name="Gharbi K."/>
            <person name="Hall N."/>
            <person name="Watson M."/>
            <person name="Adriaenssens E.M."/>
            <person name="Foster-Nyarko E."/>
            <person name="Jarju S."/>
            <person name="Secka A."/>
            <person name="Antonio M."/>
            <person name="Oren A."/>
            <person name="Chaudhuri R.R."/>
            <person name="La Ragione R."/>
            <person name="Hildebrand F."/>
            <person name="Pallen M.J."/>
        </authorList>
    </citation>
    <scope>NUCLEOTIDE SEQUENCE</scope>
    <source>
        <strain evidence="3">ChiBcec1-1630</strain>
    </source>
</reference>
<name>A0A9D2QL21_9FIRM</name>
<evidence type="ECO:0000259" key="2">
    <source>
        <dbReference type="SMART" id="SM00954"/>
    </source>
</evidence>
<accession>A0A9D2QL21</accession>
<dbReference type="EMBL" id="DWVS01000360">
    <property type="protein sequence ID" value="HJC89103.1"/>
    <property type="molecule type" value="Genomic_DNA"/>
</dbReference>